<evidence type="ECO:0000313" key="2">
    <source>
        <dbReference type="EMBL" id="PRR70278.1"/>
    </source>
</evidence>
<accession>A0A2T0AN36</accession>
<gene>
    <name evidence="2" type="ORF">MOHU_20690</name>
</gene>
<dbReference type="OrthoDB" id="9893581at2"/>
<dbReference type="AlphaFoldDB" id="A0A2T0AN36"/>
<dbReference type="EMBL" id="PVXM01000049">
    <property type="protein sequence ID" value="PRR70278.1"/>
    <property type="molecule type" value="Genomic_DNA"/>
</dbReference>
<comment type="caution">
    <text evidence="2">The sequence shown here is derived from an EMBL/GenBank/DDBJ whole genome shotgun (WGS) entry which is preliminary data.</text>
</comment>
<sequence length="71" mass="8285">MAVKKIIKEIQHLNRKEKARLLRFLEAELIKKDRREEDPMEDFIGSIKKLSKSSKGASGYEKDLYGDPSNY</sequence>
<organism evidence="2 3">
    <name type="scientific">Neomoorella humiferrea</name>
    <dbReference type="NCBI Taxonomy" id="676965"/>
    <lineage>
        <taxon>Bacteria</taxon>
        <taxon>Bacillati</taxon>
        <taxon>Bacillota</taxon>
        <taxon>Clostridia</taxon>
        <taxon>Neomoorellales</taxon>
        <taxon>Neomoorellaceae</taxon>
        <taxon>Neomoorella</taxon>
    </lineage>
</organism>
<dbReference type="Proteomes" id="UP000238415">
    <property type="component" value="Unassembled WGS sequence"/>
</dbReference>
<evidence type="ECO:0000256" key="1">
    <source>
        <dbReference type="SAM" id="MobiDB-lite"/>
    </source>
</evidence>
<name>A0A2T0AN36_9FIRM</name>
<keyword evidence="3" id="KW-1185">Reference proteome</keyword>
<dbReference type="RefSeq" id="WP_106005988.1">
    <property type="nucleotide sequence ID" value="NZ_CP136419.1"/>
</dbReference>
<reference evidence="2 3" key="1">
    <citation type="submission" date="2018-03" db="EMBL/GenBank/DDBJ databases">
        <title>Genome sequence of Moorella humiferrea DSM 23265.</title>
        <authorList>
            <person name="Poehlein A."/>
            <person name="Daniel R."/>
        </authorList>
    </citation>
    <scope>NUCLEOTIDE SEQUENCE [LARGE SCALE GENOMIC DNA]</scope>
    <source>
        <strain evidence="2 3">DSM 23265</strain>
    </source>
</reference>
<feature type="region of interest" description="Disordered" evidence="1">
    <location>
        <begin position="50"/>
        <end position="71"/>
    </location>
</feature>
<proteinExistence type="predicted"/>
<feature type="compositionally biased region" description="Low complexity" evidence="1">
    <location>
        <begin position="50"/>
        <end position="59"/>
    </location>
</feature>
<protein>
    <submittedName>
        <fullName evidence="2">Uncharacterized protein</fullName>
    </submittedName>
</protein>
<evidence type="ECO:0000313" key="3">
    <source>
        <dbReference type="Proteomes" id="UP000238415"/>
    </source>
</evidence>